<dbReference type="AlphaFoldDB" id="A0A8J5MAT2"/>
<evidence type="ECO:0000313" key="2">
    <source>
        <dbReference type="Proteomes" id="UP000734854"/>
    </source>
</evidence>
<dbReference type="Proteomes" id="UP000734854">
    <property type="component" value="Unassembled WGS sequence"/>
</dbReference>
<protein>
    <submittedName>
        <fullName evidence="1">Uncharacterized protein</fullName>
    </submittedName>
</protein>
<reference evidence="1 2" key="1">
    <citation type="submission" date="2020-08" db="EMBL/GenBank/DDBJ databases">
        <title>Plant Genome Project.</title>
        <authorList>
            <person name="Zhang R.-G."/>
        </authorList>
    </citation>
    <scope>NUCLEOTIDE SEQUENCE [LARGE SCALE GENOMIC DNA]</scope>
    <source>
        <tissue evidence="1">Rhizome</tissue>
    </source>
</reference>
<keyword evidence="2" id="KW-1185">Reference proteome</keyword>
<accession>A0A8J5MAT2</accession>
<name>A0A8J5MAT2_ZINOF</name>
<sequence length="81" mass="8903">MMNWCSTKWMATTLGCFAGGTALFVAGAYFSYVNIEPQRARILARDQLLKDYLSAYGNDTRSPPLQANTLGCITVLCKCSL</sequence>
<dbReference type="EMBL" id="JACMSC010000001">
    <property type="protein sequence ID" value="KAG6538665.1"/>
    <property type="molecule type" value="Genomic_DNA"/>
</dbReference>
<comment type="caution">
    <text evidence="1">The sequence shown here is derived from an EMBL/GenBank/DDBJ whole genome shotgun (WGS) entry which is preliminary data.</text>
</comment>
<evidence type="ECO:0000313" key="1">
    <source>
        <dbReference type="EMBL" id="KAG6538665.1"/>
    </source>
</evidence>
<organism evidence="1 2">
    <name type="scientific">Zingiber officinale</name>
    <name type="common">Ginger</name>
    <name type="synonym">Amomum zingiber</name>
    <dbReference type="NCBI Taxonomy" id="94328"/>
    <lineage>
        <taxon>Eukaryota</taxon>
        <taxon>Viridiplantae</taxon>
        <taxon>Streptophyta</taxon>
        <taxon>Embryophyta</taxon>
        <taxon>Tracheophyta</taxon>
        <taxon>Spermatophyta</taxon>
        <taxon>Magnoliopsida</taxon>
        <taxon>Liliopsida</taxon>
        <taxon>Zingiberales</taxon>
        <taxon>Zingiberaceae</taxon>
        <taxon>Zingiber</taxon>
    </lineage>
</organism>
<proteinExistence type="predicted"/>
<gene>
    <name evidence="1" type="ORF">ZIOFF_003793</name>
</gene>